<gene>
    <name evidence="1" type="ORF">HPP92_013836</name>
</gene>
<accession>A0A835UYD1</accession>
<dbReference type="AlphaFoldDB" id="A0A835UYD1"/>
<dbReference type="Proteomes" id="UP000636800">
    <property type="component" value="Chromosome 6"/>
</dbReference>
<name>A0A835UYD1_VANPL</name>
<evidence type="ECO:0000313" key="1">
    <source>
        <dbReference type="EMBL" id="KAG0476995.1"/>
    </source>
</evidence>
<proteinExistence type="predicted"/>
<dbReference type="OrthoDB" id="1424968at2759"/>
<dbReference type="EMBL" id="JADCNL010000006">
    <property type="protein sequence ID" value="KAG0476995.1"/>
    <property type="molecule type" value="Genomic_DNA"/>
</dbReference>
<evidence type="ECO:0000313" key="2">
    <source>
        <dbReference type="Proteomes" id="UP000636800"/>
    </source>
</evidence>
<organism evidence="1 2">
    <name type="scientific">Vanilla planifolia</name>
    <name type="common">Vanilla</name>
    <dbReference type="NCBI Taxonomy" id="51239"/>
    <lineage>
        <taxon>Eukaryota</taxon>
        <taxon>Viridiplantae</taxon>
        <taxon>Streptophyta</taxon>
        <taxon>Embryophyta</taxon>
        <taxon>Tracheophyta</taxon>
        <taxon>Spermatophyta</taxon>
        <taxon>Magnoliopsida</taxon>
        <taxon>Liliopsida</taxon>
        <taxon>Asparagales</taxon>
        <taxon>Orchidaceae</taxon>
        <taxon>Vanilloideae</taxon>
        <taxon>Vanilleae</taxon>
        <taxon>Vanilla</taxon>
    </lineage>
</organism>
<comment type="caution">
    <text evidence="1">The sequence shown here is derived from an EMBL/GenBank/DDBJ whole genome shotgun (WGS) entry which is preliminary data.</text>
</comment>
<keyword evidence="2" id="KW-1185">Reference proteome</keyword>
<sequence length="58" mass="6409">MDRIRSNLKDLGFTSRITMREHYVSTYGDPSMQSPLQSGGLLGNSKGADDAVYFVIVL</sequence>
<protein>
    <submittedName>
        <fullName evidence="1">Uncharacterized protein</fullName>
    </submittedName>
</protein>
<reference evidence="1 2" key="1">
    <citation type="journal article" date="2020" name="Nat. Food">
        <title>A phased Vanilla planifolia genome enables genetic improvement of flavour and production.</title>
        <authorList>
            <person name="Hasing T."/>
            <person name="Tang H."/>
            <person name="Brym M."/>
            <person name="Khazi F."/>
            <person name="Huang T."/>
            <person name="Chambers A.H."/>
        </authorList>
    </citation>
    <scope>NUCLEOTIDE SEQUENCE [LARGE SCALE GENOMIC DNA]</scope>
    <source>
        <tissue evidence="1">Leaf</tissue>
    </source>
</reference>